<dbReference type="Proteomes" id="UP000095287">
    <property type="component" value="Unplaced"/>
</dbReference>
<evidence type="ECO:0000313" key="3">
    <source>
        <dbReference type="WBParaSite" id="L893_g32613.t1"/>
    </source>
</evidence>
<evidence type="ECO:0000256" key="1">
    <source>
        <dbReference type="SAM" id="MobiDB-lite"/>
    </source>
</evidence>
<dbReference type="AlphaFoldDB" id="A0A1I8A3V7"/>
<reference evidence="3" key="1">
    <citation type="submission" date="2016-11" db="UniProtKB">
        <authorList>
            <consortium name="WormBaseParasite"/>
        </authorList>
    </citation>
    <scope>IDENTIFICATION</scope>
</reference>
<sequence>MVWTSLGSMVHMEVKKTDEGLHTKSVIWASVKTDSSESTKAEWSSSPKDEKEGVVREGYPSGLCFFDLYLRSETRAIEATPENRLGDGEQTESRPPVAKAIKRTINRRRVITPEPGVYGEDLCFAAAA</sequence>
<organism evidence="2 3">
    <name type="scientific">Steinernema glaseri</name>
    <dbReference type="NCBI Taxonomy" id="37863"/>
    <lineage>
        <taxon>Eukaryota</taxon>
        <taxon>Metazoa</taxon>
        <taxon>Ecdysozoa</taxon>
        <taxon>Nematoda</taxon>
        <taxon>Chromadorea</taxon>
        <taxon>Rhabditida</taxon>
        <taxon>Tylenchina</taxon>
        <taxon>Panagrolaimomorpha</taxon>
        <taxon>Strongyloidoidea</taxon>
        <taxon>Steinernematidae</taxon>
        <taxon>Steinernema</taxon>
    </lineage>
</organism>
<keyword evidence="2" id="KW-1185">Reference proteome</keyword>
<name>A0A1I8A3V7_9BILA</name>
<protein>
    <submittedName>
        <fullName evidence="3">Uncharacterized protein</fullName>
    </submittedName>
</protein>
<feature type="region of interest" description="Disordered" evidence="1">
    <location>
        <begin position="33"/>
        <end position="54"/>
    </location>
</feature>
<accession>A0A1I8A3V7</accession>
<proteinExistence type="predicted"/>
<evidence type="ECO:0000313" key="2">
    <source>
        <dbReference type="Proteomes" id="UP000095287"/>
    </source>
</evidence>
<dbReference type="WBParaSite" id="L893_g32613.t1">
    <property type="protein sequence ID" value="L893_g32613.t1"/>
    <property type="gene ID" value="L893_g32613"/>
</dbReference>